<dbReference type="InterPro" id="IPR052400">
    <property type="entry name" value="Zn2-C6_fungal_TF"/>
</dbReference>
<protein>
    <recommendedName>
        <fullName evidence="6">Zn(2)-C6 fungal-type domain-containing protein</fullName>
    </recommendedName>
</protein>
<keyword evidence="4" id="KW-0539">Nucleus</keyword>
<evidence type="ECO:0000256" key="5">
    <source>
        <dbReference type="SAM" id="MobiDB-lite"/>
    </source>
</evidence>
<dbReference type="GO" id="GO:0000981">
    <property type="term" value="F:DNA-binding transcription factor activity, RNA polymerase II-specific"/>
    <property type="evidence" value="ECO:0007669"/>
    <property type="project" value="InterPro"/>
</dbReference>
<dbReference type="VEuPathDB" id="FungiDB:M747DRAFT_333095"/>
<evidence type="ECO:0000256" key="1">
    <source>
        <dbReference type="ARBA" id="ARBA00023015"/>
    </source>
</evidence>
<dbReference type="Pfam" id="PF00172">
    <property type="entry name" value="Zn_clus"/>
    <property type="match status" value="1"/>
</dbReference>
<evidence type="ECO:0000259" key="6">
    <source>
        <dbReference type="Pfam" id="PF00172"/>
    </source>
</evidence>
<name>A0A124BYV0_ASPNG</name>
<keyword evidence="2" id="KW-0238">DNA-binding</keyword>
<evidence type="ECO:0000313" key="7">
    <source>
        <dbReference type="EMBL" id="GAQ46653.1"/>
    </source>
</evidence>
<evidence type="ECO:0000256" key="3">
    <source>
        <dbReference type="ARBA" id="ARBA00023163"/>
    </source>
</evidence>
<dbReference type="InterPro" id="IPR036864">
    <property type="entry name" value="Zn2-C6_fun-type_DNA-bd_sf"/>
</dbReference>
<dbReference type="CDD" id="cd00067">
    <property type="entry name" value="GAL4"/>
    <property type="match status" value="1"/>
</dbReference>
<dbReference type="VEuPathDB" id="FungiDB:ASPNIDRAFT2_1165944"/>
<dbReference type="Proteomes" id="UP000068243">
    <property type="component" value="Unassembled WGS sequence"/>
</dbReference>
<dbReference type="GO" id="GO:0008270">
    <property type="term" value="F:zinc ion binding"/>
    <property type="evidence" value="ECO:0007669"/>
    <property type="project" value="InterPro"/>
</dbReference>
<feature type="compositionally biased region" description="Low complexity" evidence="5">
    <location>
        <begin position="94"/>
        <end position="123"/>
    </location>
</feature>
<dbReference type="Gene3D" id="4.10.240.10">
    <property type="entry name" value="Zn(2)-C6 fungal-type DNA-binding domain"/>
    <property type="match status" value="1"/>
</dbReference>
<accession>A0A124BYV0</accession>
<dbReference type="OrthoDB" id="3546279at2759"/>
<evidence type="ECO:0000256" key="2">
    <source>
        <dbReference type="ARBA" id="ARBA00023125"/>
    </source>
</evidence>
<dbReference type="EMBL" id="BCMY01000022">
    <property type="protein sequence ID" value="GAQ46653.1"/>
    <property type="molecule type" value="Genomic_DNA"/>
</dbReference>
<dbReference type="GO" id="GO:0003677">
    <property type="term" value="F:DNA binding"/>
    <property type="evidence" value="ECO:0007669"/>
    <property type="project" value="UniProtKB-KW"/>
</dbReference>
<proteinExistence type="predicted"/>
<keyword evidence="1" id="KW-0805">Transcription regulation</keyword>
<dbReference type="VEuPathDB" id="FungiDB:An16g01370"/>
<reference evidence="8" key="1">
    <citation type="journal article" date="2016" name="Genome Announc.">
        <title>Draft genome sequence of Aspergillus niger strain An76.</title>
        <authorList>
            <person name="Gong W."/>
            <person name="Cheng Z."/>
            <person name="Zhang H."/>
            <person name="Liu L."/>
            <person name="Gao P."/>
            <person name="Wang L."/>
        </authorList>
    </citation>
    <scope>NUCLEOTIDE SEQUENCE [LARGE SCALE GENOMIC DNA]</scope>
    <source>
        <strain evidence="8">An76</strain>
    </source>
</reference>
<dbReference type="InterPro" id="IPR001138">
    <property type="entry name" value="Zn2Cys6_DnaBD"/>
</dbReference>
<dbReference type="OMA" id="TETLCMN"/>
<organism evidence="7 8">
    <name type="scientific">Aspergillus niger</name>
    <dbReference type="NCBI Taxonomy" id="5061"/>
    <lineage>
        <taxon>Eukaryota</taxon>
        <taxon>Fungi</taxon>
        <taxon>Dikarya</taxon>
        <taxon>Ascomycota</taxon>
        <taxon>Pezizomycotina</taxon>
        <taxon>Eurotiomycetes</taxon>
        <taxon>Eurotiomycetidae</taxon>
        <taxon>Eurotiales</taxon>
        <taxon>Aspergillaceae</taxon>
        <taxon>Aspergillus</taxon>
        <taxon>Aspergillus subgen. Circumdati</taxon>
    </lineage>
</organism>
<comment type="caution">
    <text evidence="7">The sequence shown here is derived from an EMBL/GenBank/DDBJ whole genome shotgun (WGS) entry which is preliminary data.</text>
</comment>
<dbReference type="AlphaFoldDB" id="A0A124BYV0"/>
<feature type="region of interest" description="Disordered" evidence="5">
    <location>
        <begin position="90"/>
        <end position="123"/>
    </location>
</feature>
<dbReference type="VEuPathDB" id="FungiDB:ATCC64974_72490"/>
<evidence type="ECO:0000313" key="8">
    <source>
        <dbReference type="Proteomes" id="UP000068243"/>
    </source>
</evidence>
<dbReference type="PANTHER" id="PTHR47657:SF14">
    <property type="entry name" value="ZN(2)-C6 FUNGAL-TYPE DOMAIN-CONTAINING PROTEIN"/>
    <property type="match status" value="1"/>
</dbReference>
<keyword evidence="3" id="KW-0804">Transcription</keyword>
<dbReference type="PANTHER" id="PTHR47657">
    <property type="entry name" value="STEROL REGULATORY ELEMENT-BINDING PROTEIN ECM22"/>
    <property type="match status" value="1"/>
</dbReference>
<gene>
    <name evidence="7" type="ORF">ABL_09314</name>
</gene>
<feature type="domain" description="Zn(2)-C6 fungal-type" evidence="6">
    <location>
        <begin position="56"/>
        <end position="80"/>
    </location>
</feature>
<sequence length="466" mass="51077">MPPRLNHRKSTRGCRRCKARKVKVIDHSLFSTPPKGSISHNDSVPKPCVNVDLIAKTQCSETRPKCQHCDRHNLPCEYAPLEPRMYTYREDTSSNRSTSTASTTTTTTALLSSPTSTSTSLSIPIPTPSPYTSNLQAPHLAPLNTTSLRLLHLYISSTSHTMGTAQIPSVREMWELSVPEMAFEYQPLLSTLLAVAAAHRARLVPHEAEELRRVQGGFIAQAVGGHRAETAKLAVSSPGAGVTETLCMNAILISLYTLACRMDGGAGGGGGGAYEPPNLWLNMARGVRTVVSMVYYRLVEERARIAPLLVARPIVHRGDVEVQDGGPKGSSGELRFLVDMLLGNEEEEVMGVYVQCVGYLEGLLMAVRMGESGYDIRKRFSSFPSMVPGEFLGLVSERRPRALVILAYLFALVRGAEGVWWLRGIPEMEVRGIKSILPEVWSGVMRWPVGVVKGEVDVNDEVVLWL</sequence>
<evidence type="ECO:0000256" key="4">
    <source>
        <dbReference type="ARBA" id="ARBA00023242"/>
    </source>
</evidence>
<dbReference type="GO" id="GO:0009893">
    <property type="term" value="P:positive regulation of metabolic process"/>
    <property type="evidence" value="ECO:0007669"/>
    <property type="project" value="UniProtKB-ARBA"/>
</dbReference>